<evidence type="ECO:0000313" key="1">
    <source>
        <dbReference type="Proteomes" id="UP000887579"/>
    </source>
</evidence>
<organism evidence="1 2">
    <name type="scientific">Panagrolaimus sp. ES5</name>
    <dbReference type="NCBI Taxonomy" id="591445"/>
    <lineage>
        <taxon>Eukaryota</taxon>
        <taxon>Metazoa</taxon>
        <taxon>Ecdysozoa</taxon>
        <taxon>Nematoda</taxon>
        <taxon>Chromadorea</taxon>
        <taxon>Rhabditida</taxon>
        <taxon>Tylenchina</taxon>
        <taxon>Panagrolaimomorpha</taxon>
        <taxon>Panagrolaimoidea</taxon>
        <taxon>Panagrolaimidae</taxon>
        <taxon>Panagrolaimus</taxon>
    </lineage>
</organism>
<protein>
    <submittedName>
        <fullName evidence="2">AMP-dependent synthetase/ligase domain-containing protein</fullName>
    </submittedName>
</protein>
<name>A0AC34GHW5_9BILA</name>
<dbReference type="WBParaSite" id="ES5_v2.g29294.t1">
    <property type="protein sequence ID" value="ES5_v2.g29294.t1"/>
    <property type="gene ID" value="ES5_v2.g29294"/>
</dbReference>
<dbReference type="Proteomes" id="UP000887579">
    <property type="component" value="Unplaced"/>
</dbReference>
<proteinExistence type="predicted"/>
<sequence length="118" mass="13433">MFLPFYHIFGVGALMVNLHLGVPTVTMPKYDFDMMCKTIQDYKVRMMFMVPPVFILLKNNEIKYDISSLEFLLLGAAPVSKEAMLACQKRLPHLKKVMQGYGMTEVVMAAHANSLKED</sequence>
<reference evidence="2" key="1">
    <citation type="submission" date="2022-11" db="UniProtKB">
        <authorList>
            <consortium name="WormBaseParasite"/>
        </authorList>
    </citation>
    <scope>IDENTIFICATION</scope>
</reference>
<evidence type="ECO:0000313" key="2">
    <source>
        <dbReference type="WBParaSite" id="ES5_v2.g29294.t1"/>
    </source>
</evidence>
<accession>A0AC34GHW5</accession>